<dbReference type="InterPro" id="IPR000742">
    <property type="entry name" value="EGF"/>
</dbReference>
<dbReference type="EMBL" id="GG738928">
    <property type="protein sequence ID" value="EFC36574.1"/>
    <property type="molecule type" value="Genomic_DNA"/>
</dbReference>
<keyword evidence="7" id="KW-1185">Reference proteome</keyword>
<dbReference type="Pfam" id="PF25021">
    <property type="entry name" value="TEN_NHL"/>
    <property type="match status" value="2"/>
</dbReference>
<evidence type="ECO:0000313" key="6">
    <source>
        <dbReference type="EMBL" id="EFC36574.1"/>
    </source>
</evidence>
<dbReference type="PANTHER" id="PTHR46388">
    <property type="entry name" value="NHL REPEAT-CONTAINING PROTEIN 2"/>
    <property type="match status" value="1"/>
</dbReference>
<evidence type="ECO:0000313" key="7">
    <source>
        <dbReference type="Proteomes" id="UP000006671"/>
    </source>
</evidence>
<dbReference type="AlphaFoldDB" id="D2W2U4"/>
<dbReference type="InterPro" id="IPR013111">
    <property type="entry name" value="EGF_extracell"/>
</dbReference>
<dbReference type="Gene3D" id="2.120.10.30">
    <property type="entry name" value="TolB, C-terminal domain"/>
    <property type="match status" value="6"/>
</dbReference>
<dbReference type="Pfam" id="PF07974">
    <property type="entry name" value="EGF_2"/>
    <property type="match status" value="1"/>
</dbReference>
<dbReference type="KEGG" id="ngr:NAEGRDRAFT_75715"/>
<evidence type="ECO:0000256" key="1">
    <source>
        <dbReference type="ARBA" id="ARBA00022737"/>
    </source>
</evidence>
<dbReference type="InterPro" id="IPR011042">
    <property type="entry name" value="6-blade_b-propeller_TolB-like"/>
</dbReference>
<name>D2W2U4_NAEGR</name>
<evidence type="ECO:0000259" key="5">
    <source>
        <dbReference type="PROSITE" id="PS50026"/>
    </source>
</evidence>
<sequence length="832" mass="86901">MFEKYKSHVLVIVLLAILCVSNTLFLTHVKAATRPAPFVGVNTAAGTNSVGDGLPPDGATYVRPVSVKIAQNGDVFIADHDHYTIRKVSNGKVSTIAGKNLVQGDSGDGTLAANALLSGPSDLLLTSSGELLFMDGGPRLKKIDKNGFLTCLAGNGSEILPDGFPAKDTRFTSIASIAQHPVTGEIYLSETGNHTIRRISTNGNVYTVAGTGEFGFSGDGGPAFDAQLFFPSSIAFNNGGELFISDLGNNRIRKIDKNGIISTIIGGSKGYSGDEGNAADAMIDGPYSLAFHPVSGDLTFVDINNYRIRKISNKGIISTIAGNGEKGSIGDGGSALNAQIYYSVSISFSPNGELYIANEWNNRIRKISLSGIISTYSGGTFGDGYDASSWGVLFLPQGVSITPNGDVLIADSKHALIRKLSNGVLSTIYTKTELRNPTSAIMRPNGDIYFADQDENRIRKISATDGTVSIIAGNGATSGFESDGVLALDATIASLGTFDFNSKGEILFTDLENQRIRKVALNGSVLTVAGFSAGINGTIAPSYSGDGGLATQAGLNSPYGIVVTPSDEIYLVDKGNFRIRKILTNGTIITVAGTGTQGFLGDGGLATAARINPRGGLAVSSKGDIYFTDNYRIRKVFANGKITTLGGFSYGGFSGDGTLATNGVFDAPLGIAVDSNDNVFIADVNNDRIRKIGNMCAAPYVVSGSECIPVCYGINSNNVSSVCSGRGSCNDPNNCTCQANYYGNNCELFKCKGIASTDSSVCSGSGQCIAHDTCKCSGKAYGANCELVLAISNVNSGKVIPKNTLSDRLNDGVSVSISLLSIIIFSIILLLH</sequence>
<comment type="caution">
    <text evidence="3">Lacks conserved residue(s) required for the propagation of feature annotation.</text>
</comment>
<evidence type="ECO:0000256" key="2">
    <source>
        <dbReference type="ARBA" id="ARBA00023157"/>
    </source>
</evidence>
<keyword evidence="4" id="KW-1133">Transmembrane helix</keyword>
<dbReference type="Proteomes" id="UP000006671">
    <property type="component" value="Unassembled WGS sequence"/>
</dbReference>
<dbReference type="OrthoDB" id="442731at2759"/>
<dbReference type="RefSeq" id="XP_002669318.1">
    <property type="nucleotide sequence ID" value="XM_002669272.1"/>
</dbReference>
<keyword evidence="2 3" id="KW-1015">Disulfide bond</keyword>
<reference evidence="6 7" key="1">
    <citation type="journal article" date="2010" name="Cell">
        <title>The genome of Naegleria gruberi illuminates early eukaryotic versatility.</title>
        <authorList>
            <person name="Fritz-Laylin L.K."/>
            <person name="Prochnik S.E."/>
            <person name="Ginger M.L."/>
            <person name="Dacks J.B."/>
            <person name="Carpenter M.L."/>
            <person name="Field M.C."/>
            <person name="Kuo A."/>
            <person name="Paredez A."/>
            <person name="Chapman J."/>
            <person name="Pham J."/>
            <person name="Shu S."/>
            <person name="Neupane R."/>
            <person name="Cipriano M."/>
            <person name="Mancuso J."/>
            <person name="Tu H."/>
            <person name="Salamov A."/>
            <person name="Lindquist E."/>
            <person name="Shapiro H."/>
            <person name="Lucas S."/>
            <person name="Grigoriev I.V."/>
            <person name="Cande W.Z."/>
            <person name="Fulton C."/>
            <person name="Rokhsar D.S."/>
            <person name="Dawson S.C."/>
        </authorList>
    </citation>
    <scope>NUCLEOTIDE SEQUENCE [LARGE SCALE GENOMIC DNA]</scope>
    <source>
        <strain evidence="6 7">NEG-M</strain>
    </source>
</reference>
<dbReference type="Pfam" id="PF01436">
    <property type="entry name" value="NHL"/>
    <property type="match status" value="1"/>
</dbReference>
<dbReference type="InterPro" id="IPR056822">
    <property type="entry name" value="TEN_NHL"/>
</dbReference>
<gene>
    <name evidence="6" type="ORF">NAEGRDRAFT_75715</name>
</gene>
<evidence type="ECO:0000256" key="3">
    <source>
        <dbReference type="PROSITE-ProRule" id="PRU00076"/>
    </source>
</evidence>
<dbReference type="PANTHER" id="PTHR46388:SF2">
    <property type="entry name" value="NHL REPEAT-CONTAINING PROTEIN 2"/>
    <property type="match status" value="1"/>
</dbReference>
<feature type="domain" description="EGF-like" evidence="5">
    <location>
        <begin position="715"/>
        <end position="747"/>
    </location>
</feature>
<dbReference type="SUPFAM" id="SSF63829">
    <property type="entry name" value="Calcium-dependent phosphotriesterase"/>
    <property type="match status" value="2"/>
</dbReference>
<dbReference type="InterPro" id="IPR001258">
    <property type="entry name" value="NHL_repeat"/>
</dbReference>
<dbReference type="Gene3D" id="2.10.25.10">
    <property type="entry name" value="Laminin"/>
    <property type="match status" value="1"/>
</dbReference>
<dbReference type="PROSITE" id="PS00022">
    <property type="entry name" value="EGF_1"/>
    <property type="match status" value="2"/>
</dbReference>
<dbReference type="CDD" id="cd05819">
    <property type="entry name" value="NHL"/>
    <property type="match status" value="1"/>
</dbReference>
<dbReference type="InParanoid" id="D2W2U4"/>
<accession>D2W2U4</accession>
<dbReference type="eggNOG" id="KOG4659">
    <property type="taxonomic scope" value="Eukaryota"/>
</dbReference>
<proteinExistence type="predicted"/>
<feature type="disulfide bond" evidence="3">
    <location>
        <begin position="737"/>
        <end position="746"/>
    </location>
</feature>
<keyword evidence="1" id="KW-0677">Repeat</keyword>
<feature type="transmembrane region" description="Helical" evidence="4">
    <location>
        <begin position="812"/>
        <end position="831"/>
    </location>
</feature>
<keyword evidence="3" id="KW-0245">EGF-like domain</keyword>
<organism evidence="7">
    <name type="scientific">Naegleria gruberi</name>
    <name type="common">Amoeba</name>
    <dbReference type="NCBI Taxonomy" id="5762"/>
    <lineage>
        <taxon>Eukaryota</taxon>
        <taxon>Discoba</taxon>
        <taxon>Heterolobosea</taxon>
        <taxon>Tetramitia</taxon>
        <taxon>Eutetramitia</taxon>
        <taxon>Vahlkampfiidae</taxon>
        <taxon>Naegleria</taxon>
    </lineage>
</organism>
<dbReference type="SUPFAM" id="SSF101898">
    <property type="entry name" value="NHL repeat"/>
    <property type="match status" value="1"/>
</dbReference>
<keyword evidence="4" id="KW-0472">Membrane</keyword>
<dbReference type="PROSITE" id="PS50026">
    <property type="entry name" value="EGF_3"/>
    <property type="match status" value="1"/>
</dbReference>
<dbReference type="GeneID" id="8859951"/>
<protein>
    <submittedName>
        <fullName evidence="6">Predicted protein</fullName>
    </submittedName>
</protein>
<dbReference type="VEuPathDB" id="AmoebaDB:NAEGRDRAFT_75715"/>
<evidence type="ECO:0000256" key="4">
    <source>
        <dbReference type="SAM" id="Phobius"/>
    </source>
</evidence>
<keyword evidence="4" id="KW-0812">Transmembrane</keyword>